<feature type="domain" description="SLH" evidence="1">
    <location>
        <begin position="287"/>
        <end position="350"/>
    </location>
</feature>
<sequence>MLIKGGDIKSVAMEKIDFDSDNDGLIDYPNAYRYFVTGLKAGKVNKIEMTISNANDVSKETLEIKYVPTNIPGAGFLETMKSSHKQFDGSLSLKFPKGTTLIRQDFNVPQNLKNQIFDGHKVMFAIANPEDGVVDRREYETLPANFDLILQSFGTRFNVSFPTHFIKSSPVFWIDAGLADDPVTNTYDPLKFGVDPYQFPGAKGPGGGDIPTYDNRPDNRQLVTSKIGTLELKYDENMRDTVGTIITAFRYDVKNKYWENVGGVVDTKKHTITVPFSQFGYYVVGKMVYSFYDITQHPYAKNYLEAIYAKGVMNPISYDQFGADLPTSRGEFARMMVKAIDIPLNYELSKSHFDDVPYTINPDALWDFRYVETAARQGLIRGTTPRAFEPSASVSREQAAVIIARTLNMKLDTDSKKIDASLQKLFKDYAQIEFYARPAVLAVAKKGFILGTPVDPADPKKGNVFEPKSNLLRSDSAILVARVLADKKRLPKLN</sequence>
<name>A0A7Z2VLF9_9BACL</name>
<keyword evidence="3" id="KW-1185">Reference proteome</keyword>
<feature type="domain" description="SLH" evidence="1">
    <location>
        <begin position="354"/>
        <end position="417"/>
    </location>
</feature>
<dbReference type="InterPro" id="IPR001119">
    <property type="entry name" value="SLH_dom"/>
</dbReference>
<evidence type="ECO:0000313" key="2">
    <source>
        <dbReference type="EMBL" id="QJD85273.1"/>
    </source>
</evidence>
<dbReference type="Proteomes" id="UP000502248">
    <property type="component" value="Chromosome"/>
</dbReference>
<dbReference type="AlphaFoldDB" id="A0A7Z2VLF9"/>
<dbReference type="Pfam" id="PF00395">
    <property type="entry name" value="SLH"/>
    <property type="match status" value="2"/>
</dbReference>
<feature type="domain" description="SLH" evidence="1">
    <location>
        <begin position="423"/>
        <end position="494"/>
    </location>
</feature>
<evidence type="ECO:0000259" key="1">
    <source>
        <dbReference type="PROSITE" id="PS51272"/>
    </source>
</evidence>
<evidence type="ECO:0000313" key="3">
    <source>
        <dbReference type="Proteomes" id="UP000502248"/>
    </source>
</evidence>
<dbReference type="RefSeq" id="WP_169281538.1">
    <property type="nucleotide sequence ID" value="NZ_CP051680.1"/>
</dbReference>
<dbReference type="KEGG" id="cheb:HH215_20240"/>
<gene>
    <name evidence="2" type="ORF">HH215_20240</name>
</gene>
<protein>
    <submittedName>
        <fullName evidence="2">S-layer homology domain-containing protein</fullName>
    </submittedName>
</protein>
<dbReference type="EMBL" id="CP051680">
    <property type="protein sequence ID" value="QJD85273.1"/>
    <property type="molecule type" value="Genomic_DNA"/>
</dbReference>
<dbReference type="PROSITE" id="PS51272">
    <property type="entry name" value="SLH"/>
    <property type="match status" value="3"/>
</dbReference>
<reference evidence="2 3" key="1">
    <citation type="submission" date="2020-04" db="EMBL/GenBank/DDBJ databases">
        <title>Genome sequencing of novel species.</title>
        <authorList>
            <person name="Heo J."/>
            <person name="Kim S.-J."/>
            <person name="Kim J.-S."/>
            <person name="Hong S.-B."/>
            <person name="Kwon S.-W."/>
        </authorList>
    </citation>
    <scope>NUCLEOTIDE SEQUENCE [LARGE SCALE GENOMIC DNA]</scope>
    <source>
        <strain evidence="2 3">MFER-1</strain>
    </source>
</reference>
<accession>A0A7Z2VLF9</accession>
<organism evidence="2 3">
    <name type="scientific">Cohnella herbarum</name>
    <dbReference type="NCBI Taxonomy" id="2728023"/>
    <lineage>
        <taxon>Bacteria</taxon>
        <taxon>Bacillati</taxon>
        <taxon>Bacillota</taxon>
        <taxon>Bacilli</taxon>
        <taxon>Bacillales</taxon>
        <taxon>Paenibacillaceae</taxon>
        <taxon>Cohnella</taxon>
    </lineage>
</organism>
<proteinExistence type="predicted"/>